<dbReference type="AlphaFoldDB" id="A0A1F4XSK6"/>
<organism evidence="2 3">
    <name type="scientific">Candidatus Adlerbacteria bacterium RIFCSPHIGHO2_02_FULL_52_17</name>
    <dbReference type="NCBI Taxonomy" id="1797240"/>
    <lineage>
        <taxon>Bacteria</taxon>
        <taxon>Candidatus Adleribacteriota</taxon>
    </lineage>
</organism>
<feature type="signal peptide" evidence="1">
    <location>
        <begin position="1"/>
        <end position="19"/>
    </location>
</feature>
<reference evidence="2 3" key="1">
    <citation type="journal article" date="2016" name="Nat. Commun.">
        <title>Thousands of microbial genomes shed light on interconnected biogeochemical processes in an aquifer system.</title>
        <authorList>
            <person name="Anantharaman K."/>
            <person name="Brown C.T."/>
            <person name="Hug L.A."/>
            <person name="Sharon I."/>
            <person name="Castelle C.J."/>
            <person name="Probst A.J."/>
            <person name="Thomas B.C."/>
            <person name="Singh A."/>
            <person name="Wilkins M.J."/>
            <person name="Karaoz U."/>
            <person name="Brodie E.L."/>
            <person name="Williams K.H."/>
            <person name="Hubbard S.S."/>
            <person name="Banfield J.F."/>
        </authorList>
    </citation>
    <scope>NUCLEOTIDE SEQUENCE [LARGE SCALE GENOMIC DNA]</scope>
</reference>
<comment type="caution">
    <text evidence="2">The sequence shown here is derived from an EMBL/GenBank/DDBJ whole genome shotgun (WGS) entry which is preliminary data.</text>
</comment>
<sequence length="85" mass="9239">MRAIFTTVLLIFACTIAQAQEVTGGKADQRPLYQPTVNSATKADKASSVFRKNSAAPALKKEPAQQPWEFRKYAPIGESPGIMQA</sequence>
<keyword evidence="1" id="KW-0732">Signal</keyword>
<accession>A0A1F4XSK6</accession>
<evidence type="ECO:0000256" key="1">
    <source>
        <dbReference type="SAM" id="SignalP"/>
    </source>
</evidence>
<name>A0A1F4XSK6_9BACT</name>
<protein>
    <submittedName>
        <fullName evidence="2">Uncharacterized protein</fullName>
    </submittedName>
</protein>
<evidence type="ECO:0000313" key="2">
    <source>
        <dbReference type="EMBL" id="OGC84023.1"/>
    </source>
</evidence>
<gene>
    <name evidence="2" type="ORF">A3D68_01760</name>
</gene>
<feature type="chain" id="PRO_5009515468" evidence="1">
    <location>
        <begin position="20"/>
        <end position="85"/>
    </location>
</feature>
<evidence type="ECO:0000313" key="3">
    <source>
        <dbReference type="Proteomes" id="UP000177564"/>
    </source>
</evidence>
<proteinExistence type="predicted"/>
<dbReference type="EMBL" id="MEWU01000003">
    <property type="protein sequence ID" value="OGC84023.1"/>
    <property type="molecule type" value="Genomic_DNA"/>
</dbReference>
<dbReference type="Proteomes" id="UP000177564">
    <property type="component" value="Unassembled WGS sequence"/>
</dbReference>